<dbReference type="PROSITE" id="PS51186">
    <property type="entry name" value="GNAT"/>
    <property type="match status" value="1"/>
</dbReference>
<reference evidence="4" key="1">
    <citation type="submission" date="2020-11" db="EMBL/GenBank/DDBJ databases">
        <title>Carbohydrate-dependent, anaerobic sulfur respiration: A novel catabolism in halophilic archaea.</title>
        <authorList>
            <person name="Sorokin D.Y."/>
            <person name="Messina E."/>
            <person name="Smedile F."/>
            <person name="La Cono V."/>
            <person name="Hallsworth J.E."/>
            <person name="Yakimov M.M."/>
        </authorList>
    </citation>
    <scope>NUCLEOTIDE SEQUENCE</scope>
    <source>
        <strain evidence="4">AArc-S</strain>
    </source>
</reference>
<dbReference type="Pfam" id="PF00583">
    <property type="entry name" value="Acetyltransf_1"/>
    <property type="match status" value="1"/>
</dbReference>
<protein>
    <submittedName>
        <fullName evidence="4">Acetyltransferase (GNAT) family</fullName>
    </submittedName>
</protein>
<dbReference type="GO" id="GO:0016747">
    <property type="term" value="F:acyltransferase activity, transferring groups other than amino-acyl groups"/>
    <property type="evidence" value="ECO:0007669"/>
    <property type="project" value="InterPro"/>
</dbReference>
<organism evidence="4 5">
    <name type="scientific">Natranaeroarchaeum sulfidigenes</name>
    <dbReference type="NCBI Taxonomy" id="2784880"/>
    <lineage>
        <taxon>Archaea</taxon>
        <taxon>Methanobacteriati</taxon>
        <taxon>Methanobacteriota</taxon>
        <taxon>Stenosarchaea group</taxon>
        <taxon>Halobacteria</taxon>
        <taxon>Halobacteriales</taxon>
        <taxon>Natronoarchaeaceae</taxon>
        <taxon>Natranaeroarchaeum</taxon>
    </lineage>
</organism>
<feature type="domain" description="N-acetyltransferase" evidence="3">
    <location>
        <begin position="1"/>
        <end position="149"/>
    </location>
</feature>
<dbReference type="InterPro" id="IPR000182">
    <property type="entry name" value="GNAT_dom"/>
</dbReference>
<dbReference type="Proteomes" id="UP000663586">
    <property type="component" value="Chromosome"/>
</dbReference>
<evidence type="ECO:0000256" key="2">
    <source>
        <dbReference type="ARBA" id="ARBA00023315"/>
    </source>
</evidence>
<name>A0A897MY42_9EURY</name>
<proteinExistence type="predicted"/>
<dbReference type="KEGG" id="hara:AArcS_2633"/>
<evidence type="ECO:0000256" key="1">
    <source>
        <dbReference type="ARBA" id="ARBA00022679"/>
    </source>
</evidence>
<gene>
    <name evidence="4" type="primary">wecD8</name>
    <name evidence="4" type="ORF">AArcS_2633</name>
</gene>
<dbReference type="PANTHER" id="PTHR43877">
    <property type="entry name" value="AMINOALKYLPHOSPHONATE N-ACETYLTRANSFERASE-RELATED-RELATED"/>
    <property type="match status" value="1"/>
</dbReference>
<dbReference type="AlphaFoldDB" id="A0A897MY42"/>
<evidence type="ECO:0000259" key="3">
    <source>
        <dbReference type="PROSITE" id="PS51186"/>
    </source>
</evidence>
<dbReference type="Gene3D" id="3.40.630.30">
    <property type="match status" value="1"/>
</dbReference>
<sequence length="152" mass="17196">MDRIRSLHVEAIRERGPNGYTDRQVEAWATKDDGTDAYPVTESSHHLVIAERDGEVVGYGHVIPEGEEIRAVYVDPDHARRGVGSTILAHLEGYALGQGVDRLELWSSLNAVAFYERQGYRTTRDETIQKEYEGESVPLPVRVMEKSFGPWR</sequence>
<keyword evidence="1 4" id="KW-0808">Transferase</keyword>
<keyword evidence="2" id="KW-0012">Acyltransferase</keyword>
<dbReference type="CDD" id="cd04301">
    <property type="entry name" value="NAT_SF"/>
    <property type="match status" value="1"/>
</dbReference>
<dbReference type="InterPro" id="IPR016181">
    <property type="entry name" value="Acyl_CoA_acyltransferase"/>
</dbReference>
<accession>A0A897MY42</accession>
<evidence type="ECO:0000313" key="4">
    <source>
        <dbReference type="EMBL" id="QSG03829.1"/>
    </source>
</evidence>
<dbReference type="InterPro" id="IPR050832">
    <property type="entry name" value="Bact_Acetyltransf"/>
</dbReference>
<evidence type="ECO:0000313" key="5">
    <source>
        <dbReference type="Proteomes" id="UP000663586"/>
    </source>
</evidence>
<dbReference type="PANTHER" id="PTHR43877:SF1">
    <property type="entry name" value="ACETYLTRANSFERASE"/>
    <property type="match status" value="1"/>
</dbReference>
<dbReference type="SUPFAM" id="SSF55729">
    <property type="entry name" value="Acyl-CoA N-acyltransferases (Nat)"/>
    <property type="match status" value="1"/>
</dbReference>
<keyword evidence="5" id="KW-1185">Reference proteome</keyword>
<dbReference type="EMBL" id="CP064786">
    <property type="protein sequence ID" value="QSG03829.1"/>
    <property type="molecule type" value="Genomic_DNA"/>
</dbReference>